<comment type="cofactor">
    <cofactor evidence="4">
        <name>Mg(2+)</name>
        <dbReference type="ChEBI" id="CHEBI:18420"/>
    </cofactor>
</comment>
<dbReference type="GO" id="GO:0009159">
    <property type="term" value="P:deoxyribonucleoside monophosphate catabolic process"/>
    <property type="evidence" value="ECO:0007669"/>
    <property type="project" value="UniProtKB-ARBA"/>
</dbReference>
<comment type="cofactor">
    <cofactor evidence="2">
        <name>Mn(2+)</name>
        <dbReference type="ChEBI" id="CHEBI:29035"/>
    </cofactor>
</comment>
<evidence type="ECO:0000256" key="9">
    <source>
        <dbReference type="ARBA" id="ARBA00022723"/>
    </source>
</evidence>
<evidence type="ECO:0000256" key="13">
    <source>
        <dbReference type="SAM" id="MobiDB-lite"/>
    </source>
</evidence>
<evidence type="ECO:0000313" key="15">
    <source>
        <dbReference type="EMBL" id="KZZ99625.1"/>
    </source>
</evidence>
<dbReference type="OrthoDB" id="10254258at2759"/>
<name>A0A168F9F5_9HYPO</name>
<evidence type="ECO:0000256" key="8">
    <source>
        <dbReference type="ARBA" id="ARBA00012964"/>
    </source>
</evidence>
<dbReference type="SMART" id="SM00471">
    <property type="entry name" value="HDc"/>
    <property type="match status" value="1"/>
</dbReference>
<gene>
    <name evidence="15" type="ORF">AAL_02197</name>
</gene>
<dbReference type="Pfam" id="PF13023">
    <property type="entry name" value="HD_3"/>
    <property type="match status" value="1"/>
</dbReference>
<comment type="caution">
    <text evidence="15">The sequence shown here is derived from an EMBL/GenBank/DDBJ whole genome shotgun (WGS) entry which is preliminary data.</text>
</comment>
<dbReference type="InterPro" id="IPR039356">
    <property type="entry name" value="YfbR/HDDC2"/>
</dbReference>
<evidence type="ECO:0000259" key="14">
    <source>
        <dbReference type="SMART" id="SM00471"/>
    </source>
</evidence>
<dbReference type="PANTHER" id="PTHR11845:SF13">
    <property type="entry name" value="5'-DEOXYNUCLEOTIDASE HDDC2"/>
    <property type="match status" value="1"/>
</dbReference>
<sequence>MGSQQGDAITNGKPDTTNLGFTPMVQVEGEWQVEKVLAAIPEYAPTTSSSSSSSSSSNNNKNNSQSPLAFFHMVERLKTTKREGWRRFGIERGESIADHMYRMSIISMFAPPSLAKRLDLHKCIKMCLIHDMAELLVGDITPVDGIAKPEKSRRESLTMDFLTKQLLGGSADNNDGAVGREIRAIWDEYEDSKTLESHYVHDIDKMELLLQMMEYEKRAERALDLGEFSWVATKMTLPETKAWAHELLLERKRFWGHEKHVDGVIGVDGGVANDTVKQQEDYYARD</sequence>
<dbReference type="PANTHER" id="PTHR11845">
    <property type="entry name" value="5'-DEOXYNUCLEOTIDASE HDDC2"/>
    <property type="match status" value="1"/>
</dbReference>
<dbReference type="EC" id="3.1.3.89" evidence="8"/>
<dbReference type="AlphaFoldDB" id="A0A168F9F5"/>
<comment type="cofactor">
    <cofactor evidence="3">
        <name>Co(2+)</name>
        <dbReference type="ChEBI" id="CHEBI:48828"/>
    </cofactor>
</comment>
<keyword evidence="12" id="KW-0170">Cobalt</keyword>
<accession>A0A168F9F5</accession>
<feature type="region of interest" description="Disordered" evidence="13">
    <location>
        <begin position="1"/>
        <end position="23"/>
    </location>
</feature>
<comment type="similarity">
    <text evidence="6">Belongs to the HDDC2 family.</text>
</comment>
<dbReference type="Gene3D" id="1.10.3210.10">
    <property type="entry name" value="Hypothetical protein af1432"/>
    <property type="match status" value="1"/>
</dbReference>
<evidence type="ECO:0000256" key="6">
    <source>
        <dbReference type="ARBA" id="ARBA00009999"/>
    </source>
</evidence>
<feature type="compositionally biased region" description="Low complexity" evidence="13">
    <location>
        <begin position="48"/>
        <end position="65"/>
    </location>
</feature>
<feature type="region of interest" description="Disordered" evidence="13">
    <location>
        <begin position="44"/>
        <end position="65"/>
    </location>
</feature>
<evidence type="ECO:0000256" key="5">
    <source>
        <dbReference type="ARBA" id="ARBA00004074"/>
    </source>
</evidence>
<evidence type="ECO:0000256" key="7">
    <source>
        <dbReference type="ARBA" id="ARBA00011738"/>
    </source>
</evidence>
<reference evidence="15 16" key="1">
    <citation type="journal article" date="2016" name="Genome Biol. Evol.">
        <title>Divergent and convergent evolution of fungal pathogenicity.</title>
        <authorList>
            <person name="Shang Y."/>
            <person name="Xiao G."/>
            <person name="Zheng P."/>
            <person name="Cen K."/>
            <person name="Zhan S."/>
            <person name="Wang C."/>
        </authorList>
    </citation>
    <scope>NUCLEOTIDE SEQUENCE [LARGE SCALE GENOMIC DNA]</scope>
    <source>
        <strain evidence="15 16">RCEF 2490</strain>
    </source>
</reference>
<evidence type="ECO:0000256" key="3">
    <source>
        <dbReference type="ARBA" id="ARBA00001941"/>
    </source>
</evidence>
<feature type="domain" description="HD/PDEase" evidence="14">
    <location>
        <begin position="92"/>
        <end position="218"/>
    </location>
</feature>
<keyword evidence="10" id="KW-0378">Hydrolase</keyword>
<dbReference type="InterPro" id="IPR006674">
    <property type="entry name" value="HD_domain"/>
</dbReference>
<evidence type="ECO:0000256" key="2">
    <source>
        <dbReference type="ARBA" id="ARBA00001936"/>
    </source>
</evidence>
<feature type="compositionally biased region" description="Polar residues" evidence="13">
    <location>
        <begin position="1"/>
        <end position="20"/>
    </location>
</feature>
<evidence type="ECO:0000256" key="10">
    <source>
        <dbReference type="ARBA" id="ARBA00022801"/>
    </source>
</evidence>
<dbReference type="SUPFAM" id="SSF109604">
    <property type="entry name" value="HD-domain/PDEase-like"/>
    <property type="match status" value="1"/>
</dbReference>
<keyword evidence="11" id="KW-0460">Magnesium</keyword>
<evidence type="ECO:0000313" key="16">
    <source>
        <dbReference type="Proteomes" id="UP000078544"/>
    </source>
</evidence>
<proteinExistence type="inferred from homology"/>
<dbReference type="GO" id="GO:0046872">
    <property type="term" value="F:metal ion binding"/>
    <property type="evidence" value="ECO:0007669"/>
    <property type="project" value="UniProtKB-KW"/>
</dbReference>
<keyword evidence="16" id="KW-1185">Reference proteome</keyword>
<evidence type="ECO:0000256" key="11">
    <source>
        <dbReference type="ARBA" id="ARBA00022842"/>
    </source>
</evidence>
<keyword evidence="9" id="KW-0479">Metal-binding</keyword>
<comment type="function">
    <text evidence="5">Catalyzes the dephosphorylation of the nucleoside 5'-monophosphates deoxyadenosine monophosphate (dAMP), deoxycytidine monophosphate (dCMP), deoxyguanosine monophosphate (dGMP) and deoxythymidine monophosphate (dTMP).</text>
</comment>
<comment type="subunit">
    <text evidence="7">Homodimer.</text>
</comment>
<dbReference type="GO" id="GO:0002953">
    <property type="term" value="F:5'-deoxynucleotidase activity"/>
    <property type="evidence" value="ECO:0007669"/>
    <property type="project" value="UniProtKB-EC"/>
</dbReference>
<comment type="catalytic activity">
    <reaction evidence="1">
        <text>a 2'-deoxyribonucleoside 5'-phosphate + H2O = a 2'-deoxyribonucleoside + phosphate</text>
        <dbReference type="Rhea" id="RHEA:36167"/>
        <dbReference type="ChEBI" id="CHEBI:15377"/>
        <dbReference type="ChEBI" id="CHEBI:18274"/>
        <dbReference type="ChEBI" id="CHEBI:43474"/>
        <dbReference type="ChEBI" id="CHEBI:65317"/>
        <dbReference type="EC" id="3.1.3.89"/>
    </reaction>
</comment>
<dbReference type="EMBL" id="AZGY01000003">
    <property type="protein sequence ID" value="KZZ99625.1"/>
    <property type="molecule type" value="Genomic_DNA"/>
</dbReference>
<dbReference type="GO" id="GO:0005737">
    <property type="term" value="C:cytoplasm"/>
    <property type="evidence" value="ECO:0007669"/>
    <property type="project" value="TreeGrafter"/>
</dbReference>
<protein>
    <recommendedName>
        <fullName evidence="8">5'-deoxynucleotidase</fullName>
        <ecNumber evidence="8">3.1.3.89</ecNumber>
    </recommendedName>
</protein>
<dbReference type="Proteomes" id="UP000078544">
    <property type="component" value="Unassembled WGS sequence"/>
</dbReference>
<organism evidence="15 16">
    <name type="scientific">Moelleriella libera RCEF 2490</name>
    <dbReference type="NCBI Taxonomy" id="1081109"/>
    <lineage>
        <taxon>Eukaryota</taxon>
        <taxon>Fungi</taxon>
        <taxon>Dikarya</taxon>
        <taxon>Ascomycota</taxon>
        <taxon>Pezizomycotina</taxon>
        <taxon>Sordariomycetes</taxon>
        <taxon>Hypocreomycetidae</taxon>
        <taxon>Hypocreales</taxon>
        <taxon>Clavicipitaceae</taxon>
        <taxon>Moelleriella</taxon>
    </lineage>
</organism>
<evidence type="ECO:0000256" key="12">
    <source>
        <dbReference type="ARBA" id="ARBA00023285"/>
    </source>
</evidence>
<dbReference type="STRING" id="1081109.A0A168F9F5"/>
<evidence type="ECO:0000256" key="4">
    <source>
        <dbReference type="ARBA" id="ARBA00001946"/>
    </source>
</evidence>
<evidence type="ECO:0000256" key="1">
    <source>
        <dbReference type="ARBA" id="ARBA00001638"/>
    </source>
</evidence>
<dbReference type="InterPro" id="IPR003607">
    <property type="entry name" value="HD/PDEase_dom"/>
</dbReference>
<dbReference type="FunFam" id="1.10.3210.10:FF:000011">
    <property type="entry name" value="HD domain-containing protein 2"/>
    <property type="match status" value="1"/>
</dbReference>